<reference evidence="1 2" key="1">
    <citation type="submission" date="2019-07" db="EMBL/GenBank/DDBJ databases">
        <authorList>
            <person name="Brisse S."/>
            <person name="Rodrigues C."/>
            <person name="Thorpe H."/>
        </authorList>
    </citation>
    <scope>NUCLEOTIDE SEQUENCE [LARGE SCALE GENOMIC DNA]</scope>
    <source>
        <strain evidence="1">SB6408</strain>
    </source>
</reference>
<gene>
    <name evidence="1" type="ORF">SB6408_00086</name>
</gene>
<accession>A0A564H7H2</accession>
<dbReference type="AlphaFoldDB" id="A0A564H7H2"/>
<organism evidence="1 2">
    <name type="scientific">Klebsiella spallanzanii</name>
    <dbReference type="NCBI Taxonomy" id="2587528"/>
    <lineage>
        <taxon>Bacteria</taxon>
        <taxon>Pseudomonadati</taxon>
        <taxon>Pseudomonadota</taxon>
        <taxon>Gammaproteobacteria</taxon>
        <taxon>Enterobacterales</taxon>
        <taxon>Enterobacteriaceae</taxon>
        <taxon>Klebsiella/Raoultella group</taxon>
        <taxon>Klebsiella</taxon>
    </lineage>
</organism>
<evidence type="ECO:0000313" key="1">
    <source>
        <dbReference type="EMBL" id="VUS28125.1"/>
    </source>
</evidence>
<dbReference type="Proteomes" id="UP000318370">
    <property type="component" value="Unassembled WGS sequence"/>
</dbReference>
<dbReference type="RefSeq" id="WP_142461432.1">
    <property type="nucleotide sequence ID" value="NZ_CABGHF010000001.1"/>
</dbReference>
<proteinExistence type="predicted"/>
<protein>
    <submittedName>
        <fullName evidence="1">Uncharacterized protein</fullName>
    </submittedName>
</protein>
<sequence length="230" mass="23881">MSIVNAPIEGAVLIGGTVGNGGVAFSDGFHHVVGKSSPVRITHCGDSSTVYDDVVLSSGEQGASEGFYMPGMDGVISVIGEQSKIWGGNYSRTSALGNNSEIELNYMTPPSTPDFPLEAARAFVAGYSSRITAREVVKDSVLIAAGENCQINDEGRDNTIICAGNDGDIIAGEHSLVIVTNSKCSFNLSIGAVAVFCWNDGAAKHVKIVREGEDGILAGTAYTFDNGVIA</sequence>
<dbReference type="EMBL" id="CABGHF010000001">
    <property type="protein sequence ID" value="VUS28125.1"/>
    <property type="molecule type" value="Genomic_DNA"/>
</dbReference>
<evidence type="ECO:0000313" key="2">
    <source>
        <dbReference type="Proteomes" id="UP000318370"/>
    </source>
</evidence>
<name>A0A564H7H2_9ENTR</name>